<name>A0A2G8T5A8_9BURK</name>
<protein>
    <recommendedName>
        <fullName evidence="4">MASE1 domain-containing protein</fullName>
    </recommendedName>
</protein>
<accession>A0A2G8T5A8</accession>
<dbReference type="EMBL" id="PDOB01000003">
    <property type="protein sequence ID" value="PIL41237.1"/>
    <property type="molecule type" value="Genomic_DNA"/>
</dbReference>
<feature type="transmembrane region" description="Helical" evidence="1">
    <location>
        <begin position="49"/>
        <end position="75"/>
    </location>
</feature>
<proteinExistence type="predicted"/>
<evidence type="ECO:0000313" key="2">
    <source>
        <dbReference type="EMBL" id="PIL41237.1"/>
    </source>
</evidence>
<comment type="caution">
    <text evidence="2">The sequence shown here is derived from an EMBL/GenBank/DDBJ whole genome shotgun (WGS) entry which is preliminary data.</text>
</comment>
<feature type="transmembrane region" description="Helical" evidence="1">
    <location>
        <begin position="152"/>
        <end position="176"/>
    </location>
</feature>
<keyword evidence="1" id="KW-1133">Transmembrane helix</keyword>
<keyword evidence="3" id="KW-1185">Reference proteome</keyword>
<evidence type="ECO:0000313" key="3">
    <source>
        <dbReference type="Proteomes" id="UP000228593"/>
    </source>
</evidence>
<keyword evidence="1" id="KW-0812">Transmembrane</keyword>
<feature type="transmembrane region" description="Helical" evidence="1">
    <location>
        <begin position="6"/>
        <end position="28"/>
    </location>
</feature>
<dbReference type="RefSeq" id="WP_099914681.1">
    <property type="nucleotide sequence ID" value="NZ_BMHS01000004.1"/>
</dbReference>
<organism evidence="2 3">
    <name type="scientific">Massilia psychrophila</name>
    <dbReference type="NCBI Taxonomy" id="1603353"/>
    <lineage>
        <taxon>Bacteria</taxon>
        <taxon>Pseudomonadati</taxon>
        <taxon>Pseudomonadota</taxon>
        <taxon>Betaproteobacteria</taxon>
        <taxon>Burkholderiales</taxon>
        <taxon>Oxalobacteraceae</taxon>
        <taxon>Telluria group</taxon>
        <taxon>Massilia</taxon>
    </lineage>
</organism>
<evidence type="ECO:0000256" key="1">
    <source>
        <dbReference type="SAM" id="Phobius"/>
    </source>
</evidence>
<feature type="transmembrane region" description="Helical" evidence="1">
    <location>
        <begin position="81"/>
        <end position="98"/>
    </location>
</feature>
<feature type="transmembrane region" description="Helical" evidence="1">
    <location>
        <begin position="119"/>
        <end position="140"/>
    </location>
</feature>
<dbReference type="Proteomes" id="UP000228593">
    <property type="component" value="Unassembled WGS sequence"/>
</dbReference>
<reference evidence="2 3" key="1">
    <citation type="submission" date="2017-10" db="EMBL/GenBank/DDBJ databases">
        <title>Massilia psychrophilum sp. nov., a novel purple-pigmented bacterium isolated from Tianshan glacier, Xinjiang Municipality, China.</title>
        <authorList>
            <person name="Wang H."/>
        </authorList>
    </citation>
    <scope>NUCLEOTIDE SEQUENCE [LARGE SCALE GENOMIC DNA]</scope>
    <source>
        <strain evidence="2 3">JCM 30813</strain>
    </source>
</reference>
<dbReference type="AlphaFoldDB" id="A0A2G8T5A8"/>
<dbReference type="OrthoDB" id="8795931at2"/>
<sequence>MKHLRFQAAMVGATMLAFVTTIAVNEWLFTRLEFVPGINWIYLPAGMRLLCVLLFGNAGALGLLLISWLVCFFYFFPDDYLRSFMGGVLAAAAPWIANRLAQQAFGLRASLTNLSPARLLVCIVLYSVASPLLHHVWFAVHGDSGDLLHGFVVMFVGDLAGTLIVVYAMKGLLSLLPPAAPRRL</sequence>
<evidence type="ECO:0008006" key="4">
    <source>
        <dbReference type="Google" id="ProtNLM"/>
    </source>
</evidence>
<gene>
    <name evidence="2" type="ORF">CR103_03885</name>
</gene>
<keyword evidence="1" id="KW-0472">Membrane</keyword>